<dbReference type="Proteomes" id="UP001237642">
    <property type="component" value="Unassembled WGS sequence"/>
</dbReference>
<gene>
    <name evidence="2" type="ORF">POM88_035308</name>
</gene>
<sequence length="330" mass="36667">MDKSGIATFVDEYIVSKRRAGCDENSGLRYVNSNANENSTILNLSQQNSFMSIVTNGNQNPNVLTSTISVTDSARASGCSCKLFHSGPKIQDHDNQNASSAKLDNTPSHPILNNDNIAGLSRSLNTSSVERVSTSIKHKSSRTVSSSGTTFQSPVSRLINSTPVVKDKQSTFQLHASRITPRSAQVDTNKQQRLFDTYNRDRGLQVLPKYNLKHNLTQIDSRIIETSESAKKKENHKFITVTVPHPEHLGVKRPVWFPPSSSHKTNFTEIHKSTNVESSSSGVKNLMSEFNDADEDQIGKDPIDDYIMNPDNQVYENIVSDEEADEDYAY</sequence>
<proteinExistence type="predicted"/>
<reference evidence="2" key="2">
    <citation type="submission" date="2023-05" db="EMBL/GenBank/DDBJ databases">
        <authorList>
            <person name="Schelkunov M.I."/>
        </authorList>
    </citation>
    <scope>NUCLEOTIDE SEQUENCE</scope>
    <source>
        <strain evidence="2">Hsosn_3</strain>
        <tissue evidence="2">Leaf</tissue>
    </source>
</reference>
<accession>A0AAD8HL89</accession>
<comment type="caution">
    <text evidence="2">The sequence shown here is derived from an EMBL/GenBank/DDBJ whole genome shotgun (WGS) entry which is preliminary data.</text>
</comment>
<dbReference type="AlphaFoldDB" id="A0AAD8HL89"/>
<reference evidence="2" key="1">
    <citation type="submission" date="2023-02" db="EMBL/GenBank/DDBJ databases">
        <title>Genome of toxic invasive species Heracleum sosnowskyi carries increased number of genes despite the absence of recent whole-genome duplications.</title>
        <authorList>
            <person name="Schelkunov M."/>
            <person name="Shtratnikova V."/>
            <person name="Makarenko M."/>
            <person name="Klepikova A."/>
            <person name="Omelchenko D."/>
            <person name="Novikova G."/>
            <person name="Obukhova E."/>
            <person name="Bogdanov V."/>
            <person name="Penin A."/>
            <person name="Logacheva M."/>
        </authorList>
    </citation>
    <scope>NUCLEOTIDE SEQUENCE</scope>
    <source>
        <strain evidence="2">Hsosn_3</strain>
        <tissue evidence="2">Leaf</tissue>
    </source>
</reference>
<feature type="region of interest" description="Disordered" evidence="1">
    <location>
        <begin position="90"/>
        <end position="113"/>
    </location>
</feature>
<protein>
    <submittedName>
        <fullName evidence="2">Uncharacterized protein</fullName>
    </submittedName>
</protein>
<feature type="compositionally biased region" description="Polar residues" evidence="1">
    <location>
        <begin position="96"/>
        <end position="113"/>
    </location>
</feature>
<evidence type="ECO:0000313" key="3">
    <source>
        <dbReference type="Proteomes" id="UP001237642"/>
    </source>
</evidence>
<evidence type="ECO:0000256" key="1">
    <source>
        <dbReference type="SAM" id="MobiDB-lite"/>
    </source>
</evidence>
<dbReference type="EMBL" id="JAUIZM010000008">
    <property type="protein sequence ID" value="KAK1369216.1"/>
    <property type="molecule type" value="Genomic_DNA"/>
</dbReference>
<name>A0AAD8HL89_9APIA</name>
<organism evidence="2 3">
    <name type="scientific">Heracleum sosnowskyi</name>
    <dbReference type="NCBI Taxonomy" id="360622"/>
    <lineage>
        <taxon>Eukaryota</taxon>
        <taxon>Viridiplantae</taxon>
        <taxon>Streptophyta</taxon>
        <taxon>Embryophyta</taxon>
        <taxon>Tracheophyta</taxon>
        <taxon>Spermatophyta</taxon>
        <taxon>Magnoliopsida</taxon>
        <taxon>eudicotyledons</taxon>
        <taxon>Gunneridae</taxon>
        <taxon>Pentapetalae</taxon>
        <taxon>asterids</taxon>
        <taxon>campanulids</taxon>
        <taxon>Apiales</taxon>
        <taxon>Apiaceae</taxon>
        <taxon>Apioideae</taxon>
        <taxon>apioid superclade</taxon>
        <taxon>Tordylieae</taxon>
        <taxon>Tordyliinae</taxon>
        <taxon>Heracleum</taxon>
    </lineage>
</organism>
<evidence type="ECO:0000313" key="2">
    <source>
        <dbReference type="EMBL" id="KAK1369216.1"/>
    </source>
</evidence>
<keyword evidence="3" id="KW-1185">Reference proteome</keyword>